<evidence type="ECO:0000313" key="1">
    <source>
        <dbReference type="EMBL" id="SVA79856.1"/>
    </source>
</evidence>
<accession>A0A381YS40</accession>
<evidence type="ECO:0008006" key="2">
    <source>
        <dbReference type="Google" id="ProtNLM"/>
    </source>
</evidence>
<proteinExistence type="predicted"/>
<protein>
    <recommendedName>
        <fullName evidence="2">Ethanolamine utilization protein</fullName>
    </recommendedName>
</protein>
<dbReference type="InterPro" id="IPR010424">
    <property type="entry name" value="EutQ"/>
</dbReference>
<dbReference type="InterPro" id="IPR011051">
    <property type="entry name" value="RmlC_Cupin_sf"/>
</dbReference>
<dbReference type="AlphaFoldDB" id="A0A381YS40"/>
<dbReference type="InterPro" id="IPR014710">
    <property type="entry name" value="RmlC-like_jellyroll"/>
</dbReference>
<dbReference type="PANTHER" id="PTHR36169:SF1">
    <property type="entry name" value="ACETATE KINASE EUTQ"/>
    <property type="match status" value="1"/>
</dbReference>
<dbReference type="CDD" id="cd02228">
    <property type="entry name" value="cupin_EutQ"/>
    <property type="match status" value="1"/>
</dbReference>
<gene>
    <name evidence="1" type="ORF">METZ01_LOCUS132710</name>
</gene>
<reference evidence="1" key="1">
    <citation type="submission" date="2018-05" db="EMBL/GenBank/DDBJ databases">
        <authorList>
            <person name="Lanie J.A."/>
            <person name="Ng W.-L."/>
            <person name="Kazmierczak K.M."/>
            <person name="Andrzejewski T.M."/>
            <person name="Davidsen T.M."/>
            <person name="Wayne K.J."/>
            <person name="Tettelin H."/>
            <person name="Glass J.I."/>
            <person name="Rusch D."/>
            <person name="Podicherti R."/>
            <person name="Tsui H.-C.T."/>
            <person name="Winkler M.E."/>
        </authorList>
    </citation>
    <scope>NUCLEOTIDE SEQUENCE</scope>
</reference>
<sequence length="137" mass="15684">MDKKPKLYKFTDIEHRYQTLEPGGTYIKPFVTSKVSNTMCGGLNFLNNISVPWDLTCDEIIYCMKGTFRLTCDGESYVCSPGDVLYVPKDNHIAYECDEKCIIFYAAYPHDWKKQAGLTYVPGIDPEDMGLDQDEKK</sequence>
<dbReference type="PANTHER" id="PTHR36169">
    <property type="entry name" value="ETHANOLAMINE UTILIZATION PROTEIN EUTQ"/>
    <property type="match status" value="1"/>
</dbReference>
<dbReference type="SUPFAM" id="SSF51182">
    <property type="entry name" value="RmlC-like cupins"/>
    <property type="match status" value="1"/>
</dbReference>
<dbReference type="Gene3D" id="2.60.120.10">
    <property type="entry name" value="Jelly Rolls"/>
    <property type="match status" value="1"/>
</dbReference>
<organism evidence="1">
    <name type="scientific">marine metagenome</name>
    <dbReference type="NCBI Taxonomy" id="408172"/>
    <lineage>
        <taxon>unclassified sequences</taxon>
        <taxon>metagenomes</taxon>
        <taxon>ecological metagenomes</taxon>
    </lineage>
</organism>
<name>A0A381YS40_9ZZZZ</name>
<dbReference type="EMBL" id="UINC01018928">
    <property type="protein sequence ID" value="SVA79856.1"/>
    <property type="molecule type" value="Genomic_DNA"/>
</dbReference>
<dbReference type="Pfam" id="PF06249">
    <property type="entry name" value="EutQ"/>
    <property type="match status" value="1"/>
</dbReference>